<keyword evidence="10" id="KW-1133">Transmembrane helix</keyword>
<sequence length="519" mass="55075">MSTPSSAGRVLRWQAAHPYLADAAIAVVVLVLNVFMGLWPLRQAQIPSLHSWLPLTLAACLVCALALVFRRRHLTVSWAVLTFLPLAHEAVVARGFPDMGVAEIGYAADALRAFTLLGLPFALATLALHHRAAWVWAACAVSTLTTVFGQAALGGYAVDTLGGLLMPYGLTNIIGVLVGVVIRAQETQLHEAELRSARLMLAREQEAALAAANERSRIAREMHDVVAHSLAVMITLADGAATAIDRNPAMAKEALTTLAETGRSALADTRRLVGVLREDPVASPTARDDADTRPVPAARRAPAESTGADTSTTARESAVVEPPAAAGTTVRELPVPEFAPPGTVAPVEPSQPIADLRRQATDVDADASRGQTPLAPAPEQADLEVLVERFRTAGVPVTYRWTGRRLPADKGLQLTLFRIAQEALTNVLRYAPTTRSVAVAVDRHSGTAVLTIDNDAAPGSTPLHGSGKGLIGMRERAAVYGGTVQAGPTPTGWRVRAVLHWDESLEDNDEGTAPWQMPQ</sequence>
<dbReference type="Pfam" id="PF07730">
    <property type="entry name" value="HisKA_3"/>
    <property type="match status" value="1"/>
</dbReference>
<organism evidence="12">
    <name type="scientific">Actinomyces succiniciruminis</name>
    <dbReference type="NCBI Taxonomy" id="1522002"/>
    <lineage>
        <taxon>Bacteria</taxon>
        <taxon>Bacillati</taxon>
        <taxon>Actinomycetota</taxon>
        <taxon>Actinomycetes</taxon>
        <taxon>Actinomycetales</taxon>
        <taxon>Actinomycetaceae</taxon>
        <taxon>Actinomyces</taxon>
    </lineage>
</organism>
<feature type="transmembrane region" description="Helical" evidence="10">
    <location>
        <begin position="20"/>
        <end position="39"/>
    </location>
</feature>
<proteinExistence type="predicted"/>
<evidence type="ECO:0000256" key="1">
    <source>
        <dbReference type="ARBA" id="ARBA00000085"/>
    </source>
</evidence>
<dbReference type="InterPro" id="IPR011712">
    <property type="entry name" value="Sig_transdc_His_kin_sub3_dim/P"/>
</dbReference>
<comment type="catalytic activity">
    <reaction evidence="1">
        <text>ATP + protein L-histidine = ADP + protein N-phospho-L-histidine.</text>
        <dbReference type="EC" id="2.7.13.3"/>
    </reaction>
</comment>
<evidence type="ECO:0000256" key="3">
    <source>
        <dbReference type="ARBA" id="ARBA00022553"/>
    </source>
</evidence>
<feature type="transmembrane region" description="Helical" evidence="10">
    <location>
        <begin position="164"/>
        <end position="182"/>
    </location>
</feature>
<evidence type="ECO:0000256" key="8">
    <source>
        <dbReference type="ARBA" id="ARBA00023012"/>
    </source>
</evidence>
<keyword evidence="4" id="KW-0808">Transferase</keyword>
<keyword evidence="3" id="KW-0597">Phosphoprotein</keyword>
<keyword evidence="8" id="KW-0902">Two-component regulatory system</keyword>
<evidence type="ECO:0000313" key="12">
    <source>
        <dbReference type="EMBL" id="CED92644.1"/>
    </source>
</evidence>
<keyword evidence="5" id="KW-0547">Nucleotide-binding</keyword>
<dbReference type="RefSeq" id="WP_210582310.1">
    <property type="nucleotide sequence ID" value="NZ_LK995542.1"/>
</dbReference>
<dbReference type="Gene3D" id="3.30.565.10">
    <property type="entry name" value="Histidine kinase-like ATPase, C-terminal domain"/>
    <property type="match status" value="1"/>
</dbReference>
<evidence type="ECO:0000256" key="4">
    <source>
        <dbReference type="ARBA" id="ARBA00022679"/>
    </source>
</evidence>
<evidence type="ECO:0000256" key="7">
    <source>
        <dbReference type="ARBA" id="ARBA00022840"/>
    </source>
</evidence>
<evidence type="ECO:0000256" key="5">
    <source>
        <dbReference type="ARBA" id="ARBA00022741"/>
    </source>
</evidence>
<feature type="transmembrane region" description="Helical" evidence="10">
    <location>
        <begin position="135"/>
        <end position="158"/>
    </location>
</feature>
<evidence type="ECO:0000259" key="11">
    <source>
        <dbReference type="Pfam" id="PF07730"/>
    </source>
</evidence>
<dbReference type="GO" id="GO:0005524">
    <property type="term" value="F:ATP binding"/>
    <property type="evidence" value="ECO:0007669"/>
    <property type="project" value="UniProtKB-KW"/>
</dbReference>
<evidence type="ECO:0000256" key="10">
    <source>
        <dbReference type="SAM" id="Phobius"/>
    </source>
</evidence>
<evidence type="ECO:0000256" key="6">
    <source>
        <dbReference type="ARBA" id="ARBA00022777"/>
    </source>
</evidence>
<dbReference type="InterPro" id="IPR036890">
    <property type="entry name" value="HATPase_C_sf"/>
</dbReference>
<dbReference type="EMBL" id="LK995542">
    <property type="protein sequence ID" value="CED92644.1"/>
    <property type="molecule type" value="Genomic_DNA"/>
</dbReference>
<dbReference type="PANTHER" id="PTHR24421:SF10">
    <property type="entry name" value="NITRATE_NITRITE SENSOR PROTEIN NARQ"/>
    <property type="match status" value="1"/>
</dbReference>
<name>A0A1L7RT73_9ACTO</name>
<keyword evidence="6 12" id="KW-0418">Kinase</keyword>
<dbReference type="AlphaFoldDB" id="A0A1L7RT73"/>
<accession>A0A1L7RT73</accession>
<keyword evidence="7" id="KW-0067">ATP-binding</keyword>
<keyword evidence="10" id="KW-0472">Membrane</keyword>
<feature type="region of interest" description="Disordered" evidence="9">
    <location>
        <begin position="277"/>
        <end position="350"/>
    </location>
</feature>
<dbReference type="CDD" id="cd16917">
    <property type="entry name" value="HATPase_UhpB-NarQ-NarX-like"/>
    <property type="match status" value="1"/>
</dbReference>
<feature type="transmembrane region" description="Helical" evidence="10">
    <location>
        <begin position="76"/>
        <end position="96"/>
    </location>
</feature>
<dbReference type="PANTHER" id="PTHR24421">
    <property type="entry name" value="NITRATE/NITRITE SENSOR PROTEIN NARX-RELATED"/>
    <property type="match status" value="1"/>
</dbReference>
<dbReference type="EC" id="2.7.13.3" evidence="2"/>
<keyword evidence="10" id="KW-0812">Transmembrane</keyword>
<feature type="compositionally biased region" description="Basic and acidic residues" evidence="9">
    <location>
        <begin position="277"/>
        <end position="292"/>
    </location>
</feature>
<dbReference type="Gene3D" id="1.20.5.1930">
    <property type="match status" value="1"/>
</dbReference>
<dbReference type="SUPFAM" id="SSF55874">
    <property type="entry name" value="ATPase domain of HSP90 chaperone/DNA topoisomerase II/histidine kinase"/>
    <property type="match status" value="1"/>
</dbReference>
<protein>
    <recommendedName>
        <fullName evidence="2">histidine kinase</fullName>
        <ecNumber evidence="2">2.7.13.3</ecNumber>
    </recommendedName>
</protein>
<feature type="domain" description="Signal transduction histidine kinase subgroup 3 dimerisation and phosphoacceptor" evidence="11">
    <location>
        <begin position="214"/>
        <end position="279"/>
    </location>
</feature>
<evidence type="ECO:0000256" key="2">
    <source>
        <dbReference type="ARBA" id="ARBA00012438"/>
    </source>
</evidence>
<feature type="transmembrane region" description="Helical" evidence="10">
    <location>
        <begin position="51"/>
        <end position="69"/>
    </location>
</feature>
<dbReference type="GO" id="GO:0016020">
    <property type="term" value="C:membrane"/>
    <property type="evidence" value="ECO:0007669"/>
    <property type="project" value="InterPro"/>
</dbReference>
<dbReference type="GO" id="GO:0046983">
    <property type="term" value="F:protein dimerization activity"/>
    <property type="evidence" value="ECO:0007669"/>
    <property type="project" value="InterPro"/>
</dbReference>
<evidence type="ECO:0000256" key="9">
    <source>
        <dbReference type="SAM" id="MobiDB-lite"/>
    </source>
</evidence>
<dbReference type="GO" id="GO:0000155">
    <property type="term" value="F:phosphorelay sensor kinase activity"/>
    <property type="evidence" value="ECO:0007669"/>
    <property type="project" value="InterPro"/>
</dbReference>
<dbReference type="InterPro" id="IPR050482">
    <property type="entry name" value="Sensor_HK_TwoCompSys"/>
</dbReference>
<gene>
    <name evidence="12" type="ORF">AAM4_2812</name>
</gene>
<reference evidence="12" key="1">
    <citation type="submission" date="2014-07" db="EMBL/GenBank/DDBJ databases">
        <authorList>
            <person name="Zhang J.E."/>
            <person name="Yang H."/>
            <person name="Guo J."/>
            <person name="Deng Z."/>
            <person name="Luo H."/>
            <person name="Luo M."/>
            <person name="Zhao B."/>
        </authorList>
    </citation>
    <scope>NUCLEOTIDE SEQUENCE</scope>
    <source>
        <strain evidence="12">AM4</strain>
    </source>
</reference>
<feature type="transmembrane region" description="Helical" evidence="10">
    <location>
        <begin position="111"/>
        <end position="128"/>
    </location>
</feature>